<name>A0A510JZK4_9FUSO</name>
<keyword evidence="1" id="KW-0812">Transmembrane</keyword>
<evidence type="ECO:0000313" key="2">
    <source>
        <dbReference type="EMBL" id="BBM44644.1"/>
    </source>
</evidence>
<proteinExistence type="predicted"/>
<dbReference type="RefSeq" id="WP_026749490.1">
    <property type="nucleotide sequence ID" value="NZ_AP019831.1"/>
</dbReference>
<dbReference type="AlphaFoldDB" id="A0A510JZK4"/>
<sequence length="156" mass="18262">MAEKSKEQLKVEEYFKQNGIEYDKNFIYGIKRERNLNSFLMMGLIGLIMKAGMKPCYILFKENEILFFEVGMLGGIKGLLTRIDVDDIEKIDLKKGILNYKLTISVRVGDKIKKEIINFAQINGKAWWIQNRNNLIESGYFEKLAERVGKRRMLEQ</sequence>
<protein>
    <submittedName>
        <fullName evidence="2">Uncharacterized protein</fullName>
    </submittedName>
</protein>
<reference evidence="2 3" key="1">
    <citation type="submission" date="2019-07" db="EMBL/GenBank/DDBJ databases">
        <title>Complete Genome Sequence of Leptotrichia trevisanii Strain JMUB3870.</title>
        <authorList>
            <person name="Watanabe S."/>
            <person name="Cui L."/>
        </authorList>
    </citation>
    <scope>NUCLEOTIDE SEQUENCE [LARGE SCALE GENOMIC DNA]</scope>
    <source>
        <strain evidence="2 3">JMUB3870</strain>
    </source>
</reference>
<dbReference type="OrthoDB" id="80263at2"/>
<keyword evidence="3" id="KW-1185">Reference proteome</keyword>
<accession>A0A510JZK4</accession>
<keyword evidence="1" id="KW-1133">Transmembrane helix</keyword>
<dbReference type="Proteomes" id="UP000422644">
    <property type="component" value="Chromosome"/>
</dbReference>
<evidence type="ECO:0000256" key="1">
    <source>
        <dbReference type="SAM" id="Phobius"/>
    </source>
</evidence>
<keyword evidence="1" id="KW-0472">Membrane</keyword>
<organism evidence="2 3">
    <name type="scientific">Leptotrichia trevisanii</name>
    <dbReference type="NCBI Taxonomy" id="109328"/>
    <lineage>
        <taxon>Bacteria</taxon>
        <taxon>Fusobacteriati</taxon>
        <taxon>Fusobacteriota</taxon>
        <taxon>Fusobacteriia</taxon>
        <taxon>Fusobacteriales</taxon>
        <taxon>Leptotrichiaceae</taxon>
        <taxon>Leptotrichia</taxon>
    </lineage>
</organism>
<gene>
    <name evidence="2" type="ORF">JMUB3870_0762</name>
</gene>
<evidence type="ECO:0000313" key="3">
    <source>
        <dbReference type="Proteomes" id="UP000422644"/>
    </source>
</evidence>
<feature type="transmembrane region" description="Helical" evidence="1">
    <location>
        <begin position="39"/>
        <end position="60"/>
    </location>
</feature>
<dbReference type="EMBL" id="AP019831">
    <property type="protein sequence ID" value="BBM44644.1"/>
    <property type="molecule type" value="Genomic_DNA"/>
</dbReference>